<dbReference type="RefSeq" id="WP_053470928.1">
    <property type="nucleotide sequence ID" value="NZ_CAIJDE010000062.1"/>
</dbReference>
<feature type="domain" description="Phosphomannose isomerase type I catalytic" evidence="7">
    <location>
        <begin position="11"/>
        <end position="117"/>
    </location>
</feature>
<dbReference type="InterPro" id="IPR014628">
    <property type="entry name" value="Man6P_isomerase_Firm_short"/>
</dbReference>
<evidence type="ECO:0000256" key="6">
    <source>
        <dbReference type="PIRSR" id="PIRSR036894-2"/>
    </source>
</evidence>
<feature type="binding site" evidence="5">
    <location>
        <position position="106"/>
    </location>
    <ligand>
        <name>Zn(2+)</name>
        <dbReference type="ChEBI" id="CHEBI:29105"/>
    </ligand>
</feature>
<dbReference type="InterPro" id="IPR049071">
    <property type="entry name" value="MPI_cupin_dom"/>
</dbReference>
<feature type="binding site" evidence="5">
    <location>
        <position position="123"/>
    </location>
    <ligand>
        <name>Zn(2+)</name>
        <dbReference type="ChEBI" id="CHEBI:29105"/>
    </ligand>
</feature>
<gene>
    <name evidence="9" type="ORF">FLAPXU55_04075</name>
</gene>
<evidence type="ECO:0000256" key="4">
    <source>
        <dbReference type="ARBA" id="ARBA00030762"/>
    </source>
</evidence>
<organism evidence="9 10">
    <name type="scientific">Flavobacterium panici</name>
    <dbReference type="NCBI Taxonomy" id="2654843"/>
    <lineage>
        <taxon>Bacteria</taxon>
        <taxon>Pseudomonadati</taxon>
        <taxon>Bacteroidota</taxon>
        <taxon>Flavobacteriia</taxon>
        <taxon>Flavobacteriales</taxon>
        <taxon>Flavobacteriaceae</taxon>
        <taxon>Flavobacterium</taxon>
    </lineage>
</organism>
<accession>A0A9N8J6H4</accession>
<dbReference type="InterPro" id="IPR011051">
    <property type="entry name" value="RmlC_Cupin_sf"/>
</dbReference>
<dbReference type="GO" id="GO:0008270">
    <property type="term" value="F:zinc ion binding"/>
    <property type="evidence" value="ECO:0007669"/>
    <property type="project" value="InterPro"/>
</dbReference>
<name>A0A9N8J6H4_9FLAO</name>
<dbReference type="AlphaFoldDB" id="A0A9N8J6H4"/>
<comment type="caution">
    <text evidence="9">The sequence shown here is derived from an EMBL/GenBank/DDBJ whole genome shotgun (WGS) entry which is preliminary data.</text>
</comment>
<dbReference type="Gene3D" id="2.60.120.10">
    <property type="entry name" value="Jelly Rolls"/>
    <property type="match status" value="2"/>
</dbReference>
<evidence type="ECO:0000256" key="3">
    <source>
        <dbReference type="ARBA" id="ARBA00029741"/>
    </source>
</evidence>
<dbReference type="GO" id="GO:0005975">
    <property type="term" value="P:carbohydrate metabolic process"/>
    <property type="evidence" value="ECO:0007669"/>
    <property type="project" value="InterPro"/>
</dbReference>
<feature type="active site" evidence="6">
    <location>
        <position position="201"/>
    </location>
</feature>
<evidence type="ECO:0000256" key="5">
    <source>
        <dbReference type="PIRSR" id="PIRSR036894-1"/>
    </source>
</evidence>
<dbReference type="Proteomes" id="UP000533639">
    <property type="component" value="Unassembled WGS sequence"/>
</dbReference>
<dbReference type="CDD" id="cd07010">
    <property type="entry name" value="cupin_PMI_type_I_N_bac"/>
    <property type="match status" value="1"/>
</dbReference>
<evidence type="ECO:0000256" key="1">
    <source>
        <dbReference type="ARBA" id="ARBA00022723"/>
    </source>
</evidence>
<proteinExistence type="predicted"/>
<dbReference type="Pfam" id="PF21621">
    <property type="entry name" value="MPI_cupin_dom"/>
    <property type="match status" value="1"/>
</dbReference>
<dbReference type="EMBL" id="CAIJDE010000062">
    <property type="protein sequence ID" value="CAC9976349.1"/>
    <property type="molecule type" value="Genomic_DNA"/>
</dbReference>
<evidence type="ECO:0000313" key="9">
    <source>
        <dbReference type="EMBL" id="CAC9976349.1"/>
    </source>
</evidence>
<dbReference type="SUPFAM" id="SSF51182">
    <property type="entry name" value="RmlC-like cupins"/>
    <property type="match status" value="1"/>
</dbReference>
<keyword evidence="2 5" id="KW-0862">Zinc</keyword>
<evidence type="ECO:0000313" key="10">
    <source>
        <dbReference type="Proteomes" id="UP000533639"/>
    </source>
</evidence>
<dbReference type="PRINTS" id="PR00714">
    <property type="entry name" value="MAN6PISMRASE"/>
</dbReference>
<dbReference type="GO" id="GO:0009298">
    <property type="term" value="P:GDP-mannose biosynthetic process"/>
    <property type="evidence" value="ECO:0007669"/>
    <property type="project" value="InterPro"/>
</dbReference>
<sequence>MKPEKLYPLQFEPILKERIWGGEKLKTLLNKPITSKITGESWELSTVEGDVSTVANGDLKGKSLMELIDETPNEILGTRVYERFGKQFPLLFKYLDAREDLSIQVHPNDKLAKERHNSFGKTEMWYVMQADTDSRIIVGFKENSSKEEYLKHLHDNTLVSILDGVKAKAGDVFFLETGTVHAIGAGLVVAEIQQTSDITYRLYDFDRVDAQGNKRELHVDLALDAINYNKVDTQKKYDTKANTSNVVVDCPYFTTNLIPLEDKVEVSKSGETFTVYMCIEGSFEIEYDGFKHTYIKGDTVLVPAAINAFNLNGKASILEIYIS</sequence>
<feature type="domain" description="Mannose-6-phosphate isomerase cupin" evidence="8">
    <location>
        <begin position="247"/>
        <end position="321"/>
    </location>
</feature>
<dbReference type="InterPro" id="IPR051804">
    <property type="entry name" value="Carb_Metab_Reg_Kinase/Isom"/>
</dbReference>
<protein>
    <recommendedName>
        <fullName evidence="3">Phosphohexomutase</fullName>
    </recommendedName>
    <alternativeName>
        <fullName evidence="4">Phosphomannose isomerase</fullName>
    </alternativeName>
</protein>
<keyword evidence="1 5" id="KW-0479">Metal-binding</keyword>
<dbReference type="InterPro" id="IPR046457">
    <property type="entry name" value="PMI_typeI_cat"/>
</dbReference>
<dbReference type="GO" id="GO:0004476">
    <property type="term" value="F:mannose-6-phosphate isomerase activity"/>
    <property type="evidence" value="ECO:0007669"/>
    <property type="project" value="InterPro"/>
</dbReference>
<reference evidence="9 10" key="1">
    <citation type="submission" date="2020-06" db="EMBL/GenBank/DDBJ databases">
        <authorList>
            <person name="Criscuolo A."/>
        </authorList>
    </citation>
    <scope>NUCLEOTIDE SEQUENCE [LARGE SCALE GENOMIC DNA]</scope>
    <source>
        <strain evidence="9">PXU-55</strain>
    </source>
</reference>
<dbReference type="Pfam" id="PF20511">
    <property type="entry name" value="PMI_typeI_cat"/>
    <property type="match status" value="1"/>
</dbReference>
<dbReference type="InterPro" id="IPR014710">
    <property type="entry name" value="RmlC-like_jellyroll"/>
</dbReference>
<dbReference type="PIRSF" id="PIRSF036894">
    <property type="entry name" value="PMI_Firm_short"/>
    <property type="match status" value="1"/>
</dbReference>
<comment type="cofactor">
    <cofactor evidence="5">
        <name>Zn(2+)</name>
        <dbReference type="ChEBI" id="CHEBI:29105"/>
    </cofactor>
    <text evidence="5">Binds 1 zinc ion per subunit.</text>
</comment>
<evidence type="ECO:0000256" key="2">
    <source>
        <dbReference type="ARBA" id="ARBA00022833"/>
    </source>
</evidence>
<dbReference type="InterPro" id="IPR016305">
    <property type="entry name" value="Mannose-6-P_Isomerase"/>
</dbReference>
<keyword evidence="9" id="KW-0413">Isomerase</keyword>
<keyword evidence="10" id="KW-1185">Reference proteome</keyword>
<dbReference type="PANTHER" id="PTHR42742:SF3">
    <property type="entry name" value="FRUCTOKINASE"/>
    <property type="match status" value="1"/>
</dbReference>
<evidence type="ECO:0000259" key="8">
    <source>
        <dbReference type="Pfam" id="PF21621"/>
    </source>
</evidence>
<dbReference type="PANTHER" id="PTHR42742">
    <property type="entry name" value="TRANSCRIPTIONAL REPRESSOR MPRA"/>
    <property type="match status" value="1"/>
</dbReference>
<evidence type="ECO:0000259" key="7">
    <source>
        <dbReference type="Pfam" id="PF20511"/>
    </source>
</evidence>
<feature type="binding site" evidence="5">
    <location>
        <position position="181"/>
    </location>
    <ligand>
        <name>Zn(2+)</name>
        <dbReference type="ChEBI" id="CHEBI:29105"/>
    </ligand>
</feature>